<protein>
    <submittedName>
        <fullName evidence="2">Uncharacterized protein</fullName>
    </submittedName>
</protein>
<dbReference type="Proteomes" id="UP001152888">
    <property type="component" value="Unassembled WGS sequence"/>
</dbReference>
<evidence type="ECO:0000313" key="3">
    <source>
        <dbReference type="Proteomes" id="UP001152888"/>
    </source>
</evidence>
<evidence type="ECO:0000256" key="1">
    <source>
        <dbReference type="SAM" id="MobiDB-lite"/>
    </source>
</evidence>
<gene>
    <name evidence="2" type="ORF">ACAOBT_LOCUS3594</name>
</gene>
<evidence type="ECO:0000313" key="2">
    <source>
        <dbReference type="EMBL" id="CAH1960195.1"/>
    </source>
</evidence>
<keyword evidence="3" id="KW-1185">Reference proteome</keyword>
<name>A0A9P0NX65_ACAOB</name>
<accession>A0A9P0NX65</accession>
<reference evidence="2" key="1">
    <citation type="submission" date="2022-03" db="EMBL/GenBank/DDBJ databases">
        <authorList>
            <person name="Sayadi A."/>
        </authorList>
    </citation>
    <scope>NUCLEOTIDE SEQUENCE</scope>
</reference>
<dbReference type="EMBL" id="CAKOFQ010006687">
    <property type="protein sequence ID" value="CAH1960195.1"/>
    <property type="molecule type" value="Genomic_DNA"/>
</dbReference>
<sequence>MSPTKNPSLGSNSSETEKTATLSQPSTSRAIVNVICKQIIPPNRVVVTNNLLRSLCTSKKG</sequence>
<feature type="region of interest" description="Disordered" evidence="1">
    <location>
        <begin position="1"/>
        <end position="26"/>
    </location>
</feature>
<organism evidence="2 3">
    <name type="scientific">Acanthoscelides obtectus</name>
    <name type="common">Bean weevil</name>
    <name type="synonym">Bruchus obtectus</name>
    <dbReference type="NCBI Taxonomy" id="200917"/>
    <lineage>
        <taxon>Eukaryota</taxon>
        <taxon>Metazoa</taxon>
        <taxon>Ecdysozoa</taxon>
        <taxon>Arthropoda</taxon>
        <taxon>Hexapoda</taxon>
        <taxon>Insecta</taxon>
        <taxon>Pterygota</taxon>
        <taxon>Neoptera</taxon>
        <taxon>Endopterygota</taxon>
        <taxon>Coleoptera</taxon>
        <taxon>Polyphaga</taxon>
        <taxon>Cucujiformia</taxon>
        <taxon>Chrysomeloidea</taxon>
        <taxon>Chrysomelidae</taxon>
        <taxon>Bruchinae</taxon>
        <taxon>Bruchini</taxon>
        <taxon>Acanthoscelides</taxon>
    </lineage>
</organism>
<dbReference type="AlphaFoldDB" id="A0A9P0NX65"/>
<proteinExistence type="predicted"/>
<comment type="caution">
    <text evidence="2">The sequence shown here is derived from an EMBL/GenBank/DDBJ whole genome shotgun (WGS) entry which is preliminary data.</text>
</comment>